<dbReference type="Proteomes" id="UP000218775">
    <property type="component" value="Unassembled WGS sequence"/>
</dbReference>
<keyword evidence="7" id="KW-0653">Protein transport</keyword>
<dbReference type="PANTHER" id="PTHR30558:SF7">
    <property type="entry name" value="TOL-PAL SYSTEM PROTEIN TOLR"/>
    <property type="match status" value="1"/>
</dbReference>
<comment type="subcellular location">
    <subcellularLocation>
        <location evidence="1">Cell membrane</location>
        <topology evidence="1">Single-pass membrane protein</topology>
    </subcellularLocation>
    <subcellularLocation>
        <location evidence="7">Cell membrane</location>
        <topology evidence="7">Single-pass type II membrane protein</topology>
    </subcellularLocation>
</comment>
<dbReference type="EMBL" id="NVUK01000020">
    <property type="protein sequence ID" value="PCI77104.1"/>
    <property type="molecule type" value="Genomic_DNA"/>
</dbReference>
<feature type="transmembrane region" description="Helical" evidence="8">
    <location>
        <begin position="20"/>
        <end position="41"/>
    </location>
</feature>
<proteinExistence type="inferred from homology"/>
<dbReference type="Gene3D" id="3.30.420.270">
    <property type="match status" value="1"/>
</dbReference>
<reference evidence="10" key="1">
    <citation type="submission" date="2017-08" db="EMBL/GenBank/DDBJ databases">
        <title>A dynamic microbial community with high functional redundancy inhabits the cold, oxic subseafloor aquifer.</title>
        <authorList>
            <person name="Tully B.J."/>
            <person name="Wheat C.G."/>
            <person name="Glazer B.T."/>
            <person name="Huber J.A."/>
        </authorList>
    </citation>
    <scope>NUCLEOTIDE SEQUENCE [LARGE SCALE GENOMIC DNA]</scope>
</reference>
<protein>
    <submittedName>
        <fullName evidence="9">Biopolymer transporter ExbD</fullName>
    </submittedName>
</protein>
<evidence type="ECO:0000256" key="4">
    <source>
        <dbReference type="ARBA" id="ARBA00022692"/>
    </source>
</evidence>
<evidence type="ECO:0000256" key="2">
    <source>
        <dbReference type="ARBA" id="ARBA00005811"/>
    </source>
</evidence>
<evidence type="ECO:0000313" key="9">
    <source>
        <dbReference type="EMBL" id="PCI77104.1"/>
    </source>
</evidence>
<keyword evidence="4 7" id="KW-0812">Transmembrane</keyword>
<name>A0A2A4X3M7_UNCAE</name>
<comment type="caution">
    <text evidence="9">The sequence shown here is derived from an EMBL/GenBank/DDBJ whole genome shotgun (WGS) entry which is preliminary data.</text>
</comment>
<keyword evidence="3" id="KW-1003">Cell membrane</keyword>
<keyword evidence="7" id="KW-0813">Transport</keyword>
<dbReference type="AlphaFoldDB" id="A0A2A4X3M7"/>
<evidence type="ECO:0000256" key="6">
    <source>
        <dbReference type="ARBA" id="ARBA00023136"/>
    </source>
</evidence>
<evidence type="ECO:0000256" key="8">
    <source>
        <dbReference type="SAM" id="Phobius"/>
    </source>
</evidence>
<evidence type="ECO:0000256" key="7">
    <source>
        <dbReference type="RuleBase" id="RU003879"/>
    </source>
</evidence>
<organism evidence="9 10">
    <name type="scientific">Aerophobetes bacterium</name>
    <dbReference type="NCBI Taxonomy" id="2030807"/>
    <lineage>
        <taxon>Bacteria</taxon>
        <taxon>Candidatus Aerophobota</taxon>
    </lineage>
</organism>
<dbReference type="InterPro" id="IPR003400">
    <property type="entry name" value="ExbD"/>
</dbReference>
<evidence type="ECO:0000256" key="5">
    <source>
        <dbReference type="ARBA" id="ARBA00022989"/>
    </source>
</evidence>
<gene>
    <name evidence="9" type="ORF">COB21_03490</name>
</gene>
<dbReference type="GO" id="GO:0015031">
    <property type="term" value="P:protein transport"/>
    <property type="evidence" value="ECO:0007669"/>
    <property type="project" value="UniProtKB-KW"/>
</dbReference>
<dbReference type="Pfam" id="PF02472">
    <property type="entry name" value="ExbD"/>
    <property type="match status" value="1"/>
</dbReference>
<comment type="similarity">
    <text evidence="2 7">Belongs to the ExbD/TolR family.</text>
</comment>
<dbReference type="GO" id="GO:0005886">
    <property type="term" value="C:plasma membrane"/>
    <property type="evidence" value="ECO:0007669"/>
    <property type="project" value="UniProtKB-SubCell"/>
</dbReference>
<evidence type="ECO:0000313" key="10">
    <source>
        <dbReference type="Proteomes" id="UP000218775"/>
    </source>
</evidence>
<dbReference type="GO" id="GO:0022857">
    <property type="term" value="F:transmembrane transporter activity"/>
    <property type="evidence" value="ECO:0007669"/>
    <property type="project" value="InterPro"/>
</dbReference>
<accession>A0A2A4X3M7</accession>
<evidence type="ECO:0000256" key="3">
    <source>
        <dbReference type="ARBA" id="ARBA00022475"/>
    </source>
</evidence>
<sequence length="142" mass="15959">MRNRFRFDSSHDNNENLIDLTPLIDVVFVVLITFMIIAPFLSLDSIKLAKSGSDKTKEISSNEAPITIHLFAGGNIRINQKEVELNQISALLTQLKKSHPQATPLLISDQKAHFGNYMFIKGSLETAGFEKLHIAVEEEHRS</sequence>
<keyword evidence="5 8" id="KW-1133">Transmembrane helix</keyword>
<keyword evidence="6 8" id="KW-0472">Membrane</keyword>
<evidence type="ECO:0000256" key="1">
    <source>
        <dbReference type="ARBA" id="ARBA00004162"/>
    </source>
</evidence>
<dbReference type="PANTHER" id="PTHR30558">
    <property type="entry name" value="EXBD MEMBRANE COMPONENT OF PMF-DRIVEN MACROMOLECULE IMPORT SYSTEM"/>
    <property type="match status" value="1"/>
</dbReference>